<dbReference type="InterPro" id="IPR020556">
    <property type="entry name" value="Amidase_CS"/>
</dbReference>
<dbReference type="PROSITE" id="PS00571">
    <property type="entry name" value="AMIDASES"/>
    <property type="match status" value="1"/>
</dbReference>
<evidence type="ECO:0000256" key="1">
    <source>
        <dbReference type="ARBA" id="ARBA00009199"/>
    </source>
</evidence>
<dbReference type="Pfam" id="PF01425">
    <property type="entry name" value="Amidase"/>
    <property type="match status" value="1"/>
</dbReference>
<accession>A0A9X3S0Y3</accession>
<dbReference type="InterPro" id="IPR000120">
    <property type="entry name" value="Amidase"/>
</dbReference>
<dbReference type="GO" id="GO:0003824">
    <property type="term" value="F:catalytic activity"/>
    <property type="evidence" value="ECO:0007669"/>
    <property type="project" value="InterPro"/>
</dbReference>
<dbReference type="AlphaFoldDB" id="A0A9X3S0Y3"/>
<dbReference type="InterPro" id="IPR036928">
    <property type="entry name" value="AS_sf"/>
</dbReference>
<dbReference type="RefSeq" id="WP_270039432.1">
    <property type="nucleotide sequence ID" value="NZ_JAPDOD010000006.1"/>
</dbReference>
<protein>
    <submittedName>
        <fullName evidence="3">Amidase family protein</fullName>
    </submittedName>
</protein>
<comment type="caution">
    <text evidence="3">The sequence shown here is derived from an EMBL/GenBank/DDBJ whole genome shotgun (WGS) entry which is preliminary data.</text>
</comment>
<dbReference type="EMBL" id="JAPDOD010000006">
    <property type="protein sequence ID" value="MDA0160532.1"/>
    <property type="molecule type" value="Genomic_DNA"/>
</dbReference>
<reference evidence="3" key="1">
    <citation type="submission" date="2022-10" db="EMBL/GenBank/DDBJ databases">
        <title>The WGS of Solirubrobacter ginsenosidimutans DSM 21036.</title>
        <authorList>
            <person name="Jiang Z."/>
        </authorList>
    </citation>
    <scope>NUCLEOTIDE SEQUENCE</scope>
    <source>
        <strain evidence="3">DSM 21036</strain>
    </source>
</reference>
<dbReference type="Gene3D" id="3.90.1300.10">
    <property type="entry name" value="Amidase signature (AS) domain"/>
    <property type="match status" value="1"/>
</dbReference>
<evidence type="ECO:0000259" key="2">
    <source>
        <dbReference type="Pfam" id="PF01425"/>
    </source>
</evidence>
<dbReference type="InterPro" id="IPR023631">
    <property type="entry name" value="Amidase_dom"/>
</dbReference>
<evidence type="ECO:0000313" key="3">
    <source>
        <dbReference type="EMBL" id="MDA0160532.1"/>
    </source>
</evidence>
<proteinExistence type="inferred from homology"/>
<organism evidence="3 4">
    <name type="scientific">Solirubrobacter ginsenosidimutans</name>
    <dbReference type="NCBI Taxonomy" id="490573"/>
    <lineage>
        <taxon>Bacteria</taxon>
        <taxon>Bacillati</taxon>
        <taxon>Actinomycetota</taxon>
        <taxon>Thermoleophilia</taxon>
        <taxon>Solirubrobacterales</taxon>
        <taxon>Solirubrobacteraceae</taxon>
        <taxon>Solirubrobacter</taxon>
    </lineage>
</organism>
<dbReference type="PANTHER" id="PTHR11895:SF7">
    <property type="entry name" value="GLUTAMYL-TRNA(GLN) AMIDOTRANSFERASE SUBUNIT A, MITOCHONDRIAL"/>
    <property type="match status" value="1"/>
</dbReference>
<feature type="domain" description="Amidase" evidence="2">
    <location>
        <begin position="28"/>
        <end position="424"/>
    </location>
</feature>
<sequence>MLPADLAYAGLARQAQLVRDGEVTARQLVDLSLERIARFDPQLNAFAAVYAEQARRAAEDPRPGPLSGVPIAVKDEMDIAGEITSHGTGAITERAPADSEIVRRLREAGAIVVGKTKMPELGLWPFTESITWGVTRNPWDTDRTPGGSSGGSAAAVAAGLVPAAVAADGAGSIRIPAACCGLFGLKPHSGRVPKTPHDEDGHWICFGGLTRSVADSKLLLDVIAPGIEIPEPRPLKIAYSEQFPPGTRGKLTPEMRAAMRKTKALLRDLGHQVVDKGPDFRVRDLPIVLAIMFRGIRDIVDEIEHPQRLERRSRHLARPGRLVSDRRVDKLLVAERRLAERVGRLWDEVDVLLTPILAAPAVPAQLMEGRGATVTYLWESGWVPFGVLWNSTGQPAASVPAGFAPDGLPLAVQLVGRPHGEGTLFALSQQIEDARPWGPHRPAAFAW</sequence>
<gene>
    <name evidence="3" type="ORF">OM076_09675</name>
</gene>
<dbReference type="SUPFAM" id="SSF75304">
    <property type="entry name" value="Amidase signature (AS) enzymes"/>
    <property type="match status" value="1"/>
</dbReference>
<dbReference type="PANTHER" id="PTHR11895">
    <property type="entry name" value="TRANSAMIDASE"/>
    <property type="match status" value="1"/>
</dbReference>
<evidence type="ECO:0000313" key="4">
    <source>
        <dbReference type="Proteomes" id="UP001149140"/>
    </source>
</evidence>
<keyword evidence="4" id="KW-1185">Reference proteome</keyword>
<comment type="similarity">
    <text evidence="1">Belongs to the amidase family.</text>
</comment>
<dbReference type="Proteomes" id="UP001149140">
    <property type="component" value="Unassembled WGS sequence"/>
</dbReference>
<name>A0A9X3S0Y3_9ACTN</name>